<dbReference type="RefSeq" id="XP_037836497.1">
    <property type="nucleotide sequence ID" value="XM_037980569.1"/>
</dbReference>
<evidence type="ECO:0000256" key="13">
    <source>
        <dbReference type="ARBA" id="ARBA00022833"/>
    </source>
</evidence>
<evidence type="ECO:0000256" key="8">
    <source>
        <dbReference type="ARBA" id="ARBA00022490"/>
    </source>
</evidence>
<evidence type="ECO:0000313" key="22">
    <source>
        <dbReference type="Ensembl" id="ENSKMAP00000010629.1"/>
    </source>
</evidence>
<evidence type="ECO:0000256" key="2">
    <source>
        <dbReference type="ARBA" id="ARBA00004123"/>
    </source>
</evidence>
<organism evidence="22 23">
    <name type="scientific">Kryptolebias marmoratus</name>
    <name type="common">Mangrove killifish</name>
    <name type="synonym">Rivulus marmoratus</name>
    <dbReference type="NCBI Taxonomy" id="37003"/>
    <lineage>
        <taxon>Eukaryota</taxon>
        <taxon>Metazoa</taxon>
        <taxon>Chordata</taxon>
        <taxon>Craniata</taxon>
        <taxon>Vertebrata</taxon>
        <taxon>Euteleostomi</taxon>
        <taxon>Actinopterygii</taxon>
        <taxon>Neopterygii</taxon>
        <taxon>Teleostei</taxon>
        <taxon>Neoteleostei</taxon>
        <taxon>Acanthomorphata</taxon>
        <taxon>Ovalentaria</taxon>
        <taxon>Atherinomorphae</taxon>
        <taxon>Cyprinodontiformes</taxon>
        <taxon>Rivulidae</taxon>
        <taxon>Kryptolebias</taxon>
    </lineage>
</organism>
<keyword evidence="9" id="KW-0479">Metal-binding</keyword>
<dbReference type="Gene3D" id="3.30.160.60">
    <property type="entry name" value="Classic Zinc Finger"/>
    <property type="match status" value="1"/>
</dbReference>
<evidence type="ECO:0000256" key="20">
    <source>
        <dbReference type="SAM" id="Coils"/>
    </source>
</evidence>
<dbReference type="InterPro" id="IPR013087">
    <property type="entry name" value="Znf_C2H2_type"/>
</dbReference>
<comment type="subcellular location">
    <subcellularLocation>
        <location evidence="3">Cytoplasm</location>
    </subcellularLocation>
    <subcellularLocation>
        <location evidence="2">Nucleus</location>
    </subcellularLocation>
</comment>
<proteinExistence type="inferred from homology"/>
<dbReference type="OrthoDB" id="8429728at2759"/>
<evidence type="ECO:0000256" key="9">
    <source>
        <dbReference type="ARBA" id="ARBA00022723"/>
    </source>
</evidence>
<evidence type="ECO:0000256" key="7">
    <source>
        <dbReference type="ARBA" id="ARBA00021993"/>
    </source>
</evidence>
<dbReference type="GO" id="GO:0005737">
    <property type="term" value="C:cytoplasm"/>
    <property type="evidence" value="ECO:0007669"/>
    <property type="project" value="UniProtKB-SubCell"/>
</dbReference>
<evidence type="ECO:0000256" key="15">
    <source>
        <dbReference type="ARBA" id="ARBA00023242"/>
    </source>
</evidence>
<comment type="similarity">
    <text evidence="4">Belongs to the peptidase C78 family. ZUFSP subfamily.</text>
</comment>
<dbReference type="Ensembl" id="ENSKMAT00000010792.1">
    <property type="protein sequence ID" value="ENSKMAP00000010629.1"/>
    <property type="gene ID" value="ENSKMAG00000007975.1"/>
</dbReference>
<dbReference type="SMART" id="SM00355">
    <property type="entry name" value="ZnF_C2H2"/>
    <property type="match status" value="2"/>
</dbReference>
<dbReference type="KEGG" id="kmr:108249229"/>
<dbReference type="InterPro" id="IPR036236">
    <property type="entry name" value="Znf_C2H2_sf"/>
</dbReference>
<keyword evidence="14" id="KW-0007">Acetylation</keyword>
<dbReference type="PANTHER" id="PTHR48153:SF4">
    <property type="entry name" value="UBIQUITIN CARBOXYL-TERMINAL HYDROLASE MUG105"/>
    <property type="match status" value="1"/>
</dbReference>
<dbReference type="InterPro" id="IPR012462">
    <property type="entry name" value="UFSP1/2_DUB_cat"/>
</dbReference>
<dbReference type="SUPFAM" id="SSF57667">
    <property type="entry name" value="beta-beta-alpha zinc fingers"/>
    <property type="match status" value="1"/>
</dbReference>
<dbReference type="Gene3D" id="3.90.70.130">
    <property type="match status" value="1"/>
</dbReference>
<evidence type="ECO:0000259" key="21">
    <source>
        <dbReference type="PROSITE" id="PS50157"/>
    </source>
</evidence>
<keyword evidence="12" id="KW-0378">Hydrolase</keyword>
<dbReference type="GO" id="GO:0004843">
    <property type="term" value="F:cysteine-type deubiquitinase activity"/>
    <property type="evidence" value="ECO:0007669"/>
    <property type="project" value="UniProtKB-EC"/>
</dbReference>
<evidence type="ECO:0000256" key="6">
    <source>
        <dbReference type="ARBA" id="ARBA00012759"/>
    </source>
</evidence>
<evidence type="ECO:0000256" key="16">
    <source>
        <dbReference type="ARBA" id="ARBA00029662"/>
    </source>
</evidence>
<evidence type="ECO:0000256" key="1">
    <source>
        <dbReference type="ARBA" id="ARBA00000707"/>
    </source>
</evidence>
<accession>A0A3Q3AH57</accession>
<keyword evidence="11 19" id="KW-0863">Zinc-finger</keyword>
<protein>
    <recommendedName>
        <fullName evidence="7">Zinc finger-containing ubiquitin peptidase 1</fullName>
        <ecNumber evidence="6">3.4.19.12</ecNumber>
    </recommendedName>
    <alternativeName>
        <fullName evidence="17">Lys-63-specific deubiquitinase ZUFSP</fullName>
    </alternativeName>
    <alternativeName>
        <fullName evidence="16">Zinc finger with UFM1-specific peptidase domain protein</fullName>
    </alternativeName>
</protein>
<name>A0A3Q3AH57_KRYMA</name>
<dbReference type="EC" id="3.4.19.12" evidence="6"/>
<keyword evidence="23" id="KW-1185">Reference proteome</keyword>
<evidence type="ECO:0000313" key="23">
    <source>
        <dbReference type="Proteomes" id="UP000264800"/>
    </source>
</evidence>
<dbReference type="GO" id="GO:0008270">
    <property type="term" value="F:zinc ion binding"/>
    <property type="evidence" value="ECO:0007669"/>
    <property type="project" value="UniProtKB-KW"/>
</dbReference>
<evidence type="ECO:0000256" key="11">
    <source>
        <dbReference type="ARBA" id="ARBA00022771"/>
    </source>
</evidence>
<dbReference type="GeneTree" id="ENSGT00940000166924"/>
<keyword evidence="8" id="KW-0963">Cytoplasm</keyword>
<evidence type="ECO:0000256" key="19">
    <source>
        <dbReference type="PROSITE-ProRule" id="PRU00042"/>
    </source>
</evidence>
<dbReference type="GeneID" id="108249229"/>
<keyword evidence="15" id="KW-0539">Nucleus</keyword>
<dbReference type="STRING" id="37003.ENSKMAP00000010629"/>
<dbReference type="Pfam" id="PF07910">
    <property type="entry name" value="Peptidase_C78"/>
    <property type="match status" value="1"/>
</dbReference>
<comment type="function">
    <text evidence="18">Deubiquitinase with endodeubiquitinase activity that specifically interacts with and cleaves 'Lys-63'-linked long polyubiquitin chains. Shows only weak activity against 'Lys-11' and 'Lys-48'-linked chains. Plays an important role in genome stability pathways, functioning to prevent spontaneous DNA damage and also promote cellular survival in response to exogenous DNA damage. Modulates the ubiquitination status of replication protein A (RPA) complex proteins in response to replication stress.</text>
</comment>
<reference evidence="22" key="2">
    <citation type="submission" date="2025-09" db="UniProtKB">
        <authorList>
            <consortium name="Ensembl"/>
        </authorList>
    </citation>
    <scope>IDENTIFICATION</scope>
</reference>
<evidence type="ECO:0000256" key="14">
    <source>
        <dbReference type="ARBA" id="ARBA00022990"/>
    </source>
</evidence>
<evidence type="ECO:0000256" key="4">
    <source>
        <dbReference type="ARBA" id="ARBA00010469"/>
    </source>
</evidence>
<feature type="coiled-coil region" evidence="20">
    <location>
        <begin position="85"/>
        <end position="115"/>
    </location>
</feature>
<evidence type="ECO:0000256" key="5">
    <source>
        <dbReference type="ARBA" id="ARBA00011274"/>
    </source>
</evidence>
<evidence type="ECO:0000256" key="18">
    <source>
        <dbReference type="ARBA" id="ARBA00045669"/>
    </source>
</evidence>
<dbReference type="RefSeq" id="XP_017293977.1">
    <property type="nucleotide sequence ID" value="XM_017438488.3"/>
</dbReference>
<keyword evidence="10" id="KW-0677">Repeat</keyword>
<feature type="domain" description="C2H2-type" evidence="21">
    <location>
        <begin position="50"/>
        <end position="77"/>
    </location>
</feature>
<comment type="subunit">
    <text evidence="5">Interacts with RPA1 and RPA2.</text>
</comment>
<dbReference type="Proteomes" id="UP000264800">
    <property type="component" value="Unplaced"/>
</dbReference>
<dbReference type="CTD" id="562478"/>
<dbReference type="GO" id="GO:0005634">
    <property type="term" value="C:nucleus"/>
    <property type="evidence" value="ECO:0007669"/>
    <property type="project" value="UniProtKB-SubCell"/>
</dbReference>
<dbReference type="PROSITE" id="PS00028">
    <property type="entry name" value="ZINC_FINGER_C2H2_1"/>
    <property type="match status" value="2"/>
</dbReference>
<keyword evidence="13" id="KW-0862">Zinc</keyword>
<reference evidence="22" key="1">
    <citation type="submission" date="2025-08" db="UniProtKB">
        <authorList>
            <consortium name="Ensembl"/>
        </authorList>
    </citation>
    <scope>IDENTIFICATION</scope>
</reference>
<dbReference type="GO" id="GO:0071567">
    <property type="term" value="F:deUFMylase activity"/>
    <property type="evidence" value="ECO:0007669"/>
    <property type="project" value="UniProtKB-ARBA"/>
</dbReference>
<keyword evidence="20" id="KW-0175">Coiled coil</keyword>
<sequence>MHEVDSEHSKAELLFPCPLCSLVCSSPVILQEHVELHLQGHLSDQGERRFECPMCSTVCSDSFSLQEHVELHLNQSSDPDPDLKLALQLQQKEELRRQQEEVQQEEEEFKKLQRQFGLAGEGGYRRQTERSMEKAVAQGLLTPADFHWKRAEMMESLASGVDDGATRSQGILRALYDFYQTEWKDYVHVWLCADTDHYGSSVGDKGWGCGYRNFQILLSSLKMIDTYSSLLQDKVVPCIPRIQSMIEEAWKEGLDPQGASHFNQRLQGTRAWIGATEIYVLLTSLGISSRIIDFHKPTGTADTHPLLFDWVKQYFCQTSRSSRLPNKIIQTGLPPLYLQHQGHSRSVVGFEQKKNGSFCLLLLDPGSSMSDIRKLLSRDTWTTAVRLIRKFPRNLKHRQYQLVSVQGVLSAEDKQIKILSSSTLRAERIP</sequence>
<comment type="catalytic activity">
    <reaction evidence="1">
        <text>Thiol-dependent hydrolysis of ester, thioester, amide, peptide and isopeptide bonds formed by the C-terminal Gly of ubiquitin (a 76-residue protein attached to proteins as an intracellular targeting signal).</text>
        <dbReference type="EC" id="3.4.19.12"/>
    </reaction>
</comment>
<evidence type="ECO:0000256" key="12">
    <source>
        <dbReference type="ARBA" id="ARBA00022801"/>
    </source>
</evidence>
<evidence type="ECO:0000256" key="10">
    <source>
        <dbReference type="ARBA" id="ARBA00022737"/>
    </source>
</evidence>
<evidence type="ECO:0000256" key="17">
    <source>
        <dbReference type="ARBA" id="ARBA00031481"/>
    </source>
</evidence>
<dbReference type="AlphaFoldDB" id="A0A3Q3AH57"/>
<dbReference type="OMA" id="CGSKAWI"/>
<evidence type="ECO:0000256" key="3">
    <source>
        <dbReference type="ARBA" id="ARBA00004496"/>
    </source>
</evidence>
<dbReference type="FunFam" id="3.90.70.130:FF:000002">
    <property type="entry name" value="Zinc finger containing ubiquitin peptidase 1"/>
    <property type="match status" value="1"/>
</dbReference>
<dbReference type="PANTHER" id="PTHR48153">
    <property type="entry name" value="UFM1-SPECIFIC PROTEASE 2"/>
    <property type="match status" value="1"/>
</dbReference>
<dbReference type="PROSITE" id="PS50157">
    <property type="entry name" value="ZINC_FINGER_C2H2_2"/>
    <property type="match status" value="1"/>
</dbReference>